<evidence type="ECO:0008006" key="4">
    <source>
        <dbReference type="Google" id="ProtNLM"/>
    </source>
</evidence>
<evidence type="ECO:0000313" key="3">
    <source>
        <dbReference type="Proteomes" id="UP000192277"/>
    </source>
</evidence>
<evidence type="ECO:0000313" key="2">
    <source>
        <dbReference type="EMBL" id="OQP40385.1"/>
    </source>
</evidence>
<dbReference type="Proteomes" id="UP000192277">
    <property type="component" value="Unassembled WGS sequence"/>
</dbReference>
<organism evidence="2 3">
    <name type="scientific">Niastella koreensis</name>
    <dbReference type="NCBI Taxonomy" id="354356"/>
    <lineage>
        <taxon>Bacteria</taxon>
        <taxon>Pseudomonadati</taxon>
        <taxon>Bacteroidota</taxon>
        <taxon>Chitinophagia</taxon>
        <taxon>Chitinophagales</taxon>
        <taxon>Chitinophagaceae</taxon>
        <taxon>Niastella</taxon>
    </lineage>
</organism>
<name>A0ABX3NNX8_9BACT</name>
<gene>
    <name evidence="2" type="ORF">A4D02_15835</name>
</gene>
<accession>A0ABX3NNX8</accession>
<dbReference type="PROSITE" id="PS51257">
    <property type="entry name" value="PROKAR_LIPOPROTEIN"/>
    <property type="match status" value="1"/>
</dbReference>
<protein>
    <recommendedName>
        <fullName evidence="4">Lipoprotein</fullName>
    </recommendedName>
</protein>
<sequence>MKPHYYSLGYMLWLAACSSPAAQNTTQTETPKKDSMIAAIDSILGSNNITIPPYGVGKVDVLIEKIAVENPRSTDETRTLDPKLYDSLSLPEKFTYNMIHPETYMQICSILPMREDEDKRIYGHLPNTFGEYGWSERQLIFFIKNRDTVSQLMKPVIEKSSKVGGNIKEAIVKMNGTELIPYLIDFYNREKKDHYILTVLMLLMKENQYGAFVNSFYYSKLYEPKSGEYGAYLNYNKANEDLIIQRATNFYNGLHKI</sequence>
<comment type="caution">
    <text evidence="2">The sequence shown here is derived from an EMBL/GenBank/DDBJ whole genome shotgun (WGS) entry which is preliminary data.</text>
</comment>
<evidence type="ECO:0000256" key="1">
    <source>
        <dbReference type="SAM" id="SignalP"/>
    </source>
</evidence>
<proteinExistence type="predicted"/>
<feature type="chain" id="PRO_5045618708" description="Lipoprotein" evidence="1">
    <location>
        <begin position="22"/>
        <end position="257"/>
    </location>
</feature>
<feature type="signal peptide" evidence="1">
    <location>
        <begin position="1"/>
        <end position="21"/>
    </location>
</feature>
<dbReference type="EMBL" id="LWBO01000077">
    <property type="protein sequence ID" value="OQP40385.1"/>
    <property type="molecule type" value="Genomic_DNA"/>
</dbReference>
<reference evidence="2 3" key="1">
    <citation type="submission" date="2016-04" db="EMBL/GenBank/DDBJ databases">
        <authorList>
            <person name="Chen L."/>
            <person name="Zhuang W."/>
            <person name="Wang G."/>
        </authorList>
    </citation>
    <scope>NUCLEOTIDE SEQUENCE [LARGE SCALE GENOMIC DNA]</scope>
    <source>
        <strain evidence="3">GR20</strain>
    </source>
</reference>
<keyword evidence="3" id="KW-1185">Reference proteome</keyword>
<dbReference type="RefSeq" id="WP_041346451.1">
    <property type="nucleotide sequence ID" value="NZ_LWBO01000077.1"/>
</dbReference>
<keyword evidence="1" id="KW-0732">Signal</keyword>